<dbReference type="InterPro" id="IPR003599">
    <property type="entry name" value="Ig_sub"/>
</dbReference>
<reference evidence="14 15" key="1">
    <citation type="submission" date="2019-07" db="EMBL/GenBank/DDBJ databases">
        <title>Chromosome genome assembly for large yellow croaker.</title>
        <authorList>
            <person name="Xiao S."/>
        </authorList>
    </citation>
    <scope>NUCLEOTIDE SEQUENCE [LARGE SCALE GENOMIC DNA]</scope>
    <source>
        <strain evidence="14">JMULYC20181020</strain>
        <tissue evidence="14">Muscle</tissue>
    </source>
</reference>
<accession>A0A6G0I1D8</accession>
<evidence type="ECO:0000256" key="9">
    <source>
        <dbReference type="ARBA" id="ARBA00023180"/>
    </source>
</evidence>
<keyword evidence="9" id="KW-0325">Glycoprotein</keyword>
<evidence type="ECO:0000256" key="5">
    <source>
        <dbReference type="ARBA" id="ARBA00022989"/>
    </source>
</evidence>
<dbReference type="GO" id="GO:0009897">
    <property type="term" value="C:external side of plasma membrane"/>
    <property type="evidence" value="ECO:0007669"/>
    <property type="project" value="TreeGrafter"/>
</dbReference>
<name>A0A6G0I1D8_LARCR</name>
<evidence type="ECO:0000256" key="11">
    <source>
        <dbReference type="SAM" id="Phobius"/>
    </source>
</evidence>
<dbReference type="GO" id="GO:0042130">
    <property type="term" value="P:negative regulation of T cell proliferation"/>
    <property type="evidence" value="ECO:0007669"/>
    <property type="project" value="TreeGrafter"/>
</dbReference>
<feature type="transmembrane region" description="Helical" evidence="11">
    <location>
        <begin position="299"/>
        <end position="320"/>
    </location>
</feature>
<dbReference type="PANTHER" id="PTHR25466:SF3">
    <property type="entry name" value="PROGRAMMED CELL DEATH 1 LIGAND 1"/>
    <property type="match status" value="1"/>
</dbReference>
<evidence type="ECO:0000256" key="8">
    <source>
        <dbReference type="ARBA" id="ARBA00023170"/>
    </source>
</evidence>
<evidence type="ECO:0000256" key="7">
    <source>
        <dbReference type="ARBA" id="ARBA00023157"/>
    </source>
</evidence>
<keyword evidence="4" id="KW-0732">Signal</keyword>
<dbReference type="InterPro" id="IPR013783">
    <property type="entry name" value="Ig-like_fold"/>
</dbReference>
<dbReference type="GO" id="GO:0007166">
    <property type="term" value="P:cell surface receptor signaling pathway"/>
    <property type="evidence" value="ECO:0007669"/>
    <property type="project" value="TreeGrafter"/>
</dbReference>
<keyword evidence="2" id="KW-1003">Cell membrane</keyword>
<dbReference type="GO" id="GO:0006955">
    <property type="term" value="P:immune response"/>
    <property type="evidence" value="ECO:0007669"/>
    <property type="project" value="TreeGrafter"/>
</dbReference>
<feature type="domain" description="NACHT" evidence="13">
    <location>
        <begin position="420"/>
        <end position="514"/>
    </location>
</feature>
<evidence type="ECO:0000256" key="6">
    <source>
        <dbReference type="ARBA" id="ARBA00023136"/>
    </source>
</evidence>
<sequence length="566" mass="62907">MVLRPETSLESYNIDSHFNLTTSSLCGGDAAFDSSERRRKLLIKNNQLRTDLKVSMDLALVIVLQIMFETCLSAPLFTVEAEQSSYASEFGEDVVMGCRFQPTLLNPKDDLEVNWHWFDPVTSQPRLVYGMLNEKEKLASQDLKYQGRVRLLTDELKDGWAKLEISRLRINDSGDYQCFVKTGVGADYKRIELSVKAPYKKVIKQIETAAEKDEALLICQSKGYPDTSVTWLDGQQRELNSSLTVKITPDRLFIVTSEIRVRSSVKNNYTCRFTTDGSSATFHIPDEIFIVPPNNAQRIVAVSTGVIIIMVVIIVGVLMYRRQKGSNAPSSRNLLVGGWSVSPVGCREIKKENEEERTIFNKGCMEENLGASVKAHYSDSFSADAKHHLDAFSVKELPQRLQNNEGQPVSLQALLPEAGEMLFLEGLPGSGKTTIAYILVSSWTEGATHSLSNILDLSALQLLLYVDCTKVKGDLFQEIMTQLSLGEKISTEDELRTVLTGSSEALLLLDGYREGNKSFDESLKMFLSEKGGCRVLVTACPGHCPTLRNTVGTGGVLELQIPVVKY</sequence>
<dbReference type="EMBL" id="REGW02000016">
    <property type="protein sequence ID" value="KAE8285157.1"/>
    <property type="molecule type" value="Genomic_DNA"/>
</dbReference>
<evidence type="ECO:0000256" key="3">
    <source>
        <dbReference type="ARBA" id="ARBA00022692"/>
    </source>
</evidence>
<dbReference type="SUPFAM" id="SSF48726">
    <property type="entry name" value="Immunoglobulin"/>
    <property type="match status" value="2"/>
</dbReference>
<dbReference type="PANTHER" id="PTHR25466">
    <property type="entry name" value="T-LYMPHOCYTE ACTIVATION ANTIGEN"/>
    <property type="match status" value="1"/>
</dbReference>
<keyword evidence="7" id="KW-1015">Disulfide bond</keyword>
<evidence type="ECO:0000259" key="13">
    <source>
        <dbReference type="PROSITE" id="PS50837"/>
    </source>
</evidence>
<feature type="domain" description="Ig-like" evidence="12">
    <location>
        <begin position="75"/>
        <end position="194"/>
    </location>
</feature>
<evidence type="ECO:0008006" key="16">
    <source>
        <dbReference type="Google" id="ProtNLM"/>
    </source>
</evidence>
<keyword evidence="10" id="KW-0393">Immunoglobulin domain</keyword>
<dbReference type="GO" id="GO:0071222">
    <property type="term" value="P:cellular response to lipopolysaccharide"/>
    <property type="evidence" value="ECO:0007669"/>
    <property type="project" value="TreeGrafter"/>
</dbReference>
<dbReference type="AlphaFoldDB" id="A0A6G0I1D8"/>
<dbReference type="InterPro" id="IPR036179">
    <property type="entry name" value="Ig-like_dom_sf"/>
</dbReference>
<dbReference type="GO" id="GO:0042102">
    <property type="term" value="P:positive regulation of T cell proliferation"/>
    <property type="evidence" value="ECO:0007669"/>
    <property type="project" value="TreeGrafter"/>
</dbReference>
<evidence type="ECO:0000313" key="15">
    <source>
        <dbReference type="Proteomes" id="UP000424527"/>
    </source>
</evidence>
<evidence type="ECO:0000256" key="4">
    <source>
        <dbReference type="ARBA" id="ARBA00022729"/>
    </source>
</evidence>
<organism evidence="14 15">
    <name type="scientific">Larimichthys crocea</name>
    <name type="common">Large yellow croaker</name>
    <name type="synonym">Pseudosciaena crocea</name>
    <dbReference type="NCBI Taxonomy" id="215358"/>
    <lineage>
        <taxon>Eukaryota</taxon>
        <taxon>Metazoa</taxon>
        <taxon>Chordata</taxon>
        <taxon>Craniata</taxon>
        <taxon>Vertebrata</taxon>
        <taxon>Euteleostomi</taxon>
        <taxon>Actinopterygii</taxon>
        <taxon>Neopterygii</taxon>
        <taxon>Teleostei</taxon>
        <taxon>Neoteleostei</taxon>
        <taxon>Acanthomorphata</taxon>
        <taxon>Eupercaria</taxon>
        <taxon>Sciaenidae</taxon>
        <taxon>Larimichthys</taxon>
    </lineage>
</organism>
<keyword evidence="15" id="KW-1185">Reference proteome</keyword>
<dbReference type="Proteomes" id="UP000424527">
    <property type="component" value="Unassembled WGS sequence"/>
</dbReference>
<dbReference type="InterPro" id="IPR007111">
    <property type="entry name" value="NACHT_NTPase"/>
</dbReference>
<dbReference type="InterPro" id="IPR013106">
    <property type="entry name" value="Ig_V-set"/>
</dbReference>
<gene>
    <name evidence="14" type="ORF">D5F01_LYC16606</name>
</gene>
<dbReference type="PROSITE" id="PS50835">
    <property type="entry name" value="IG_LIKE"/>
    <property type="match status" value="2"/>
</dbReference>
<evidence type="ECO:0000256" key="2">
    <source>
        <dbReference type="ARBA" id="ARBA00022475"/>
    </source>
</evidence>
<dbReference type="InterPro" id="IPR007110">
    <property type="entry name" value="Ig-like_dom"/>
</dbReference>
<feature type="domain" description="Ig-like" evidence="12">
    <location>
        <begin position="198"/>
        <end position="281"/>
    </location>
</feature>
<comment type="subcellular location">
    <subcellularLocation>
        <location evidence="1">Cell membrane</location>
        <topology evidence="1">Single-pass type I membrane protein</topology>
    </subcellularLocation>
</comment>
<keyword evidence="3 11" id="KW-0812">Transmembrane</keyword>
<dbReference type="InterPro" id="IPR051713">
    <property type="entry name" value="T-cell_Activation_Regulation"/>
</dbReference>
<dbReference type="Gene3D" id="2.60.40.10">
    <property type="entry name" value="Immunoglobulins"/>
    <property type="match status" value="2"/>
</dbReference>
<dbReference type="SMART" id="SM00406">
    <property type="entry name" value="IGv"/>
    <property type="match status" value="1"/>
</dbReference>
<evidence type="ECO:0000259" key="12">
    <source>
        <dbReference type="PROSITE" id="PS50835"/>
    </source>
</evidence>
<dbReference type="PROSITE" id="PS50837">
    <property type="entry name" value="NACHT"/>
    <property type="match status" value="1"/>
</dbReference>
<dbReference type="InterPro" id="IPR027417">
    <property type="entry name" value="P-loop_NTPase"/>
</dbReference>
<keyword evidence="8" id="KW-0675">Receptor</keyword>
<keyword evidence="5 11" id="KW-1133">Transmembrane helix</keyword>
<keyword evidence="6 11" id="KW-0472">Membrane</keyword>
<dbReference type="SUPFAM" id="SSF52540">
    <property type="entry name" value="P-loop containing nucleoside triphosphate hydrolases"/>
    <property type="match status" value="1"/>
</dbReference>
<evidence type="ECO:0000313" key="14">
    <source>
        <dbReference type="EMBL" id="KAE8285157.1"/>
    </source>
</evidence>
<dbReference type="GO" id="GO:0031295">
    <property type="term" value="P:T cell costimulation"/>
    <property type="evidence" value="ECO:0007669"/>
    <property type="project" value="TreeGrafter"/>
</dbReference>
<comment type="caution">
    <text evidence="14">The sequence shown here is derived from an EMBL/GenBank/DDBJ whole genome shotgun (WGS) entry which is preliminary data.</text>
</comment>
<protein>
    <recommendedName>
        <fullName evidence="16">Programmed cell death 1 ligand 1</fullName>
    </recommendedName>
</protein>
<evidence type="ECO:0000256" key="10">
    <source>
        <dbReference type="ARBA" id="ARBA00023319"/>
    </source>
</evidence>
<proteinExistence type="predicted"/>
<evidence type="ECO:0000256" key="1">
    <source>
        <dbReference type="ARBA" id="ARBA00004251"/>
    </source>
</evidence>
<dbReference type="Gene3D" id="3.40.50.300">
    <property type="entry name" value="P-loop containing nucleotide triphosphate hydrolases"/>
    <property type="match status" value="1"/>
</dbReference>
<dbReference type="SMART" id="SM00409">
    <property type="entry name" value="IG"/>
    <property type="match status" value="2"/>
</dbReference>